<name>A0A1I8BYJ1_MELHA</name>
<dbReference type="Proteomes" id="UP000095281">
    <property type="component" value="Unplaced"/>
</dbReference>
<evidence type="ECO:0000313" key="2">
    <source>
        <dbReference type="Proteomes" id="UP000095281"/>
    </source>
</evidence>
<dbReference type="Gene3D" id="1.10.287.1490">
    <property type="match status" value="1"/>
</dbReference>
<evidence type="ECO:0000313" key="3">
    <source>
        <dbReference type="WBParaSite" id="MhA1_Contig736.frz3.gene4"/>
    </source>
</evidence>
<keyword evidence="2" id="KW-1185">Reference proteome</keyword>
<dbReference type="WBParaSite" id="MhA1_Contig736.frz3.gene4">
    <property type="protein sequence ID" value="MhA1_Contig736.frz3.gene4"/>
    <property type="gene ID" value="MhA1_Contig736.frz3.gene4"/>
</dbReference>
<feature type="coiled-coil region" evidence="1">
    <location>
        <begin position="1"/>
        <end position="189"/>
    </location>
</feature>
<organism evidence="2 3">
    <name type="scientific">Meloidogyne hapla</name>
    <name type="common">Root-knot nematode worm</name>
    <dbReference type="NCBI Taxonomy" id="6305"/>
    <lineage>
        <taxon>Eukaryota</taxon>
        <taxon>Metazoa</taxon>
        <taxon>Ecdysozoa</taxon>
        <taxon>Nematoda</taxon>
        <taxon>Chromadorea</taxon>
        <taxon>Rhabditida</taxon>
        <taxon>Tylenchina</taxon>
        <taxon>Tylenchomorpha</taxon>
        <taxon>Tylenchoidea</taxon>
        <taxon>Meloidogynidae</taxon>
        <taxon>Meloidogyninae</taxon>
        <taxon>Meloidogyne</taxon>
    </lineage>
</organism>
<protein>
    <submittedName>
        <fullName evidence="3">Chromosome partition protein Smc</fullName>
    </submittedName>
</protein>
<dbReference type="PANTHER" id="PTHR43941">
    <property type="entry name" value="STRUCTURAL MAINTENANCE OF CHROMOSOMES PROTEIN 2"/>
    <property type="match status" value="1"/>
</dbReference>
<dbReference type="AlphaFoldDB" id="A0A1I8BYJ1"/>
<dbReference type="OMA" id="EYEMTIE"/>
<reference evidence="3" key="1">
    <citation type="submission" date="2016-11" db="UniProtKB">
        <authorList>
            <consortium name="WormBaseParasite"/>
        </authorList>
    </citation>
    <scope>IDENTIFICATION</scope>
</reference>
<feature type="coiled-coil region" evidence="1">
    <location>
        <begin position="215"/>
        <end position="284"/>
    </location>
</feature>
<keyword evidence="1" id="KW-0175">Coiled coil</keyword>
<accession>A0A1I8BYJ1</accession>
<sequence length="350" mass="41655">MRTVETNITNLKNQLNTANERNDALNKTVNDYVSKIRELNLQIKKLEEELSDIKTNYNSKEVELENIQNKIKQIENHNQEIKSEKVKLQIELEGKNSEIERINGIKEELEQLIKKLKNNIEQIEGNLNDTKKVLIKQKTENIRLQSLIKERGKQIEELENFKNEMENKMEKLREENQKNIEKLIVIEDEKTNLISKNTLLQKELEFGKEQIIRRNEEYEMTIEALAKGQREAEERRLQALQELEKIKYDSADMQSQIENNEQRLKQLQEEYIKADNEKELLKDALKRFRASTIRIYKEIKENNGFDFRSIPLPKYNDFVDERGEINSDRLNDILQDLANRIENLQIERVC</sequence>
<proteinExistence type="predicted"/>
<evidence type="ECO:0000256" key="1">
    <source>
        <dbReference type="SAM" id="Coils"/>
    </source>
</evidence>